<dbReference type="InterPro" id="IPR029063">
    <property type="entry name" value="SAM-dependent_MTases_sf"/>
</dbReference>
<sequence>MREINDSSQANGGSASLVLKFLNRTCPKFKKSIYSAIVLDGVFDALPGMGQFELALLTDILEHFRKERGHELLGLLFEHATNIIVATPNRFLEQGPTGQNQHEEHQSGWTIADFKRYTIIEQTLIPRISKQEKVLTVYLQK</sequence>
<dbReference type="AlphaFoldDB" id="A0A1J4RZP3"/>
<comment type="caution">
    <text evidence="1">The sequence shown here is derived from an EMBL/GenBank/DDBJ whole genome shotgun (WGS) entry which is preliminary data.</text>
</comment>
<evidence type="ECO:0000313" key="1">
    <source>
        <dbReference type="EMBL" id="OIN91485.1"/>
    </source>
</evidence>
<reference evidence="1 2" key="1">
    <citation type="journal article" date="2016" name="Environ. Microbiol.">
        <title>Genomic resolution of a cold subsurface aquifer community provides metabolic insights for novel microbes adapted to high CO concentrations.</title>
        <authorList>
            <person name="Probst A.J."/>
            <person name="Castelle C.J."/>
            <person name="Singh A."/>
            <person name="Brown C.T."/>
            <person name="Anantharaman K."/>
            <person name="Sharon I."/>
            <person name="Hug L.A."/>
            <person name="Burstein D."/>
            <person name="Emerson J.B."/>
            <person name="Thomas B.C."/>
            <person name="Banfield J.F."/>
        </authorList>
    </citation>
    <scope>NUCLEOTIDE SEQUENCE [LARGE SCALE GENOMIC DNA]</scope>
    <source>
        <strain evidence="1">CG1_02_44_10</strain>
    </source>
</reference>
<dbReference type="Gene3D" id="3.40.50.150">
    <property type="entry name" value="Vaccinia Virus protein VP39"/>
    <property type="match status" value="1"/>
</dbReference>
<evidence type="ECO:0000313" key="2">
    <source>
        <dbReference type="Proteomes" id="UP000182345"/>
    </source>
</evidence>
<dbReference type="Proteomes" id="UP000182345">
    <property type="component" value="Unassembled WGS sequence"/>
</dbReference>
<gene>
    <name evidence="1" type="ORF">AUJ42_01870</name>
</gene>
<dbReference type="EMBL" id="MNUK01000045">
    <property type="protein sequence ID" value="OIN91485.1"/>
    <property type="molecule type" value="Genomic_DNA"/>
</dbReference>
<proteinExistence type="predicted"/>
<protein>
    <submittedName>
        <fullName evidence="1">Uncharacterized protein</fullName>
    </submittedName>
</protein>
<organism evidence="1 2">
    <name type="scientific">Candidatus Collierbacteria bacterium CG1_02_44_10</name>
    <dbReference type="NCBI Taxonomy" id="1805087"/>
    <lineage>
        <taxon>Bacteria</taxon>
        <taxon>Candidatus Collieribacteriota</taxon>
    </lineage>
</organism>
<accession>A0A1J4RZP3</accession>
<name>A0A1J4RZP3_9BACT</name>